<dbReference type="InterPro" id="IPR044730">
    <property type="entry name" value="RNase_H-like_dom_plant"/>
</dbReference>
<feature type="domain" description="RNase H type-1" evidence="1">
    <location>
        <begin position="125"/>
        <end position="244"/>
    </location>
</feature>
<proteinExistence type="predicted"/>
<dbReference type="PANTHER" id="PTHR47074">
    <property type="entry name" value="BNAC02G40300D PROTEIN"/>
    <property type="match status" value="1"/>
</dbReference>
<evidence type="ECO:0000313" key="2">
    <source>
        <dbReference type="EMBL" id="CAD5327195.1"/>
    </source>
</evidence>
<dbReference type="AlphaFoldDB" id="A0A7G2EVD7"/>
<dbReference type="EMBL" id="LR881469">
    <property type="protein sequence ID" value="CAD5327195.1"/>
    <property type="molecule type" value="Genomic_DNA"/>
</dbReference>
<accession>A0A7G2EVD7</accession>
<protein>
    <submittedName>
        <fullName evidence="2">(thale cress) hypothetical protein</fullName>
    </submittedName>
</protein>
<dbReference type="CDD" id="cd06222">
    <property type="entry name" value="RNase_H_like"/>
    <property type="match status" value="1"/>
</dbReference>
<dbReference type="Proteomes" id="UP000516314">
    <property type="component" value="Chromosome 4"/>
</dbReference>
<name>A0A7G2EVD7_ARATH</name>
<dbReference type="InterPro" id="IPR002156">
    <property type="entry name" value="RNaseH_domain"/>
</dbReference>
<gene>
    <name evidence="2" type="ORF">AT9943_LOCUS14905</name>
</gene>
<sequence length="254" mass="28092">MVPQVCLSFSFSNSSNMGRNLFLECAVLHPYRFVAIASAVCRFCLDLARLEIVSWSITEANTLSKALCVAKLTCKAPKRCIPTTLPLIEAAPLSLPCIEVRSTSIPRSEALSLVLPQCEDFTCFTDAAWNTFSGSCGMRWIFKTQHQRVIHQGSSSRLHTPSALAAEAFAFKSALTAALRMEFTSITVCLDSQVLISLFNTETTSNELQGILHDMTCLCRSHLYFKFCFISRLANMSADAIAKETLFSFDFPVV</sequence>
<reference evidence="2 3" key="1">
    <citation type="submission" date="2020-09" db="EMBL/GenBank/DDBJ databases">
        <authorList>
            <person name="Ashkenazy H."/>
        </authorList>
    </citation>
    <scope>NUCLEOTIDE SEQUENCE [LARGE SCALE GENOMIC DNA]</scope>
    <source>
        <strain evidence="3">cv. Cdm-0</strain>
    </source>
</reference>
<dbReference type="GO" id="GO:0003676">
    <property type="term" value="F:nucleic acid binding"/>
    <property type="evidence" value="ECO:0007669"/>
    <property type="project" value="InterPro"/>
</dbReference>
<dbReference type="Pfam" id="PF13456">
    <property type="entry name" value="RVT_3"/>
    <property type="match status" value="1"/>
</dbReference>
<dbReference type="InterPro" id="IPR012337">
    <property type="entry name" value="RNaseH-like_sf"/>
</dbReference>
<dbReference type="InterPro" id="IPR036397">
    <property type="entry name" value="RNaseH_sf"/>
</dbReference>
<dbReference type="PANTHER" id="PTHR47074:SF11">
    <property type="entry name" value="REVERSE TRANSCRIPTASE-LIKE PROTEIN"/>
    <property type="match status" value="1"/>
</dbReference>
<organism evidence="2 3">
    <name type="scientific">Arabidopsis thaliana</name>
    <name type="common">Mouse-ear cress</name>
    <dbReference type="NCBI Taxonomy" id="3702"/>
    <lineage>
        <taxon>Eukaryota</taxon>
        <taxon>Viridiplantae</taxon>
        <taxon>Streptophyta</taxon>
        <taxon>Embryophyta</taxon>
        <taxon>Tracheophyta</taxon>
        <taxon>Spermatophyta</taxon>
        <taxon>Magnoliopsida</taxon>
        <taxon>eudicotyledons</taxon>
        <taxon>Gunneridae</taxon>
        <taxon>Pentapetalae</taxon>
        <taxon>rosids</taxon>
        <taxon>malvids</taxon>
        <taxon>Brassicales</taxon>
        <taxon>Brassicaceae</taxon>
        <taxon>Camelineae</taxon>
        <taxon>Arabidopsis</taxon>
    </lineage>
</organism>
<dbReference type="InterPro" id="IPR052929">
    <property type="entry name" value="RNase_H-like_EbsB-rel"/>
</dbReference>
<evidence type="ECO:0000313" key="3">
    <source>
        <dbReference type="Proteomes" id="UP000516314"/>
    </source>
</evidence>
<dbReference type="GO" id="GO:0004523">
    <property type="term" value="F:RNA-DNA hybrid ribonuclease activity"/>
    <property type="evidence" value="ECO:0007669"/>
    <property type="project" value="InterPro"/>
</dbReference>
<dbReference type="SUPFAM" id="SSF53098">
    <property type="entry name" value="Ribonuclease H-like"/>
    <property type="match status" value="1"/>
</dbReference>
<evidence type="ECO:0000259" key="1">
    <source>
        <dbReference type="Pfam" id="PF13456"/>
    </source>
</evidence>
<dbReference type="Gene3D" id="3.30.420.10">
    <property type="entry name" value="Ribonuclease H-like superfamily/Ribonuclease H"/>
    <property type="match status" value="1"/>
</dbReference>